<gene>
    <name evidence="3" type="ORF">FHS94_000911</name>
</gene>
<evidence type="ECO:0000313" key="4">
    <source>
        <dbReference type="Proteomes" id="UP000546200"/>
    </source>
</evidence>
<evidence type="ECO:0000256" key="1">
    <source>
        <dbReference type="SAM" id="MobiDB-lite"/>
    </source>
</evidence>
<dbReference type="Proteomes" id="UP000546200">
    <property type="component" value="Unassembled WGS sequence"/>
</dbReference>
<accession>A0A7W9BBQ9</accession>
<reference evidence="3 4" key="1">
    <citation type="submission" date="2020-08" db="EMBL/GenBank/DDBJ databases">
        <title>Genomic Encyclopedia of Type Strains, Phase IV (KMG-IV): sequencing the most valuable type-strain genomes for metagenomic binning, comparative biology and taxonomic classification.</title>
        <authorList>
            <person name="Goeker M."/>
        </authorList>
    </citation>
    <scope>NUCLEOTIDE SEQUENCE [LARGE SCALE GENOMIC DNA]</scope>
    <source>
        <strain evidence="3 4">DSM 100044</strain>
    </source>
</reference>
<proteinExistence type="predicted"/>
<dbReference type="RefSeq" id="WP_184055083.1">
    <property type="nucleotide sequence ID" value="NZ_JACIJK010000002.1"/>
</dbReference>
<organism evidence="3 4">
    <name type="scientific">Sphingomonas aerophila</name>
    <dbReference type="NCBI Taxonomy" id="1344948"/>
    <lineage>
        <taxon>Bacteria</taxon>
        <taxon>Pseudomonadati</taxon>
        <taxon>Pseudomonadota</taxon>
        <taxon>Alphaproteobacteria</taxon>
        <taxon>Sphingomonadales</taxon>
        <taxon>Sphingomonadaceae</taxon>
        <taxon>Sphingomonas</taxon>
    </lineage>
</organism>
<dbReference type="EMBL" id="JACIJK010000002">
    <property type="protein sequence ID" value="MBB5714088.1"/>
    <property type="molecule type" value="Genomic_DNA"/>
</dbReference>
<feature type="region of interest" description="Disordered" evidence="1">
    <location>
        <begin position="23"/>
        <end position="53"/>
    </location>
</feature>
<dbReference type="AlphaFoldDB" id="A0A7W9BBQ9"/>
<protein>
    <submittedName>
        <fullName evidence="3">Uncharacterized protein</fullName>
    </submittedName>
</protein>
<sequence length="80" mass="8773">MPIRTIFAAAALLTLATPVVAQDHRAGARDPVAEKYANSRQYRGEPRGNEKSRGLRCHIVGKGRAAHRVCPRPMRGGRAR</sequence>
<evidence type="ECO:0000256" key="2">
    <source>
        <dbReference type="SAM" id="SignalP"/>
    </source>
</evidence>
<feature type="compositionally biased region" description="Basic and acidic residues" evidence="1">
    <location>
        <begin position="23"/>
        <end position="33"/>
    </location>
</feature>
<feature type="compositionally biased region" description="Basic and acidic residues" evidence="1">
    <location>
        <begin position="42"/>
        <end position="53"/>
    </location>
</feature>
<feature type="chain" id="PRO_5031043532" evidence="2">
    <location>
        <begin position="22"/>
        <end position="80"/>
    </location>
</feature>
<comment type="caution">
    <text evidence="3">The sequence shown here is derived from an EMBL/GenBank/DDBJ whole genome shotgun (WGS) entry which is preliminary data.</text>
</comment>
<evidence type="ECO:0000313" key="3">
    <source>
        <dbReference type="EMBL" id="MBB5714088.1"/>
    </source>
</evidence>
<keyword evidence="2" id="KW-0732">Signal</keyword>
<name>A0A7W9BBQ9_9SPHN</name>
<keyword evidence="4" id="KW-1185">Reference proteome</keyword>
<feature type="signal peptide" evidence="2">
    <location>
        <begin position="1"/>
        <end position="21"/>
    </location>
</feature>